<dbReference type="AlphaFoldDB" id="A0A9P3GPX1"/>
<comment type="caution">
    <text evidence="3">The sequence shown here is derived from an EMBL/GenBank/DDBJ whole genome shotgun (WGS) entry which is preliminary data.</text>
</comment>
<feature type="transmembrane region" description="Helical" evidence="2">
    <location>
        <begin position="143"/>
        <end position="166"/>
    </location>
</feature>
<keyword evidence="2" id="KW-0812">Transmembrane</keyword>
<proteinExistence type="predicted"/>
<evidence type="ECO:0000256" key="2">
    <source>
        <dbReference type="SAM" id="Phobius"/>
    </source>
</evidence>
<name>A0A9P3GPX1_9APHY</name>
<evidence type="ECO:0000313" key="3">
    <source>
        <dbReference type="EMBL" id="GJE99006.1"/>
    </source>
</evidence>
<organism evidence="3 4">
    <name type="scientific">Phanerochaete sordida</name>
    <dbReference type="NCBI Taxonomy" id="48140"/>
    <lineage>
        <taxon>Eukaryota</taxon>
        <taxon>Fungi</taxon>
        <taxon>Dikarya</taxon>
        <taxon>Basidiomycota</taxon>
        <taxon>Agaricomycotina</taxon>
        <taxon>Agaricomycetes</taxon>
        <taxon>Polyporales</taxon>
        <taxon>Phanerochaetaceae</taxon>
        <taxon>Phanerochaete</taxon>
    </lineage>
</organism>
<gene>
    <name evidence="3" type="ORF">PsYK624_152440</name>
</gene>
<feature type="compositionally biased region" description="Polar residues" evidence="1">
    <location>
        <begin position="31"/>
        <end position="49"/>
    </location>
</feature>
<evidence type="ECO:0000256" key="1">
    <source>
        <dbReference type="SAM" id="MobiDB-lite"/>
    </source>
</evidence>
<sequence>MMQNDNSARSALVSPRPGSDQTGTGGGVPSTIGSSTAAQSLSQPSTSGQVGPLPVKRGEFGYEEPAPPELAHLPSSRDVTTTSPLPAVHPADRSSPSISPGLTPQGVQPANDQVSTHSSSSTHSKLLRLLKAKRIPSLYGVRLTTLGWFFLHVAILTATIAGWALLVQHLSAAQSPSSGNSGLGAASSTIFVHVAFGVACLAQLIFLERRIFRIRAERYFYLNPGLPMHAHEGDVGMGFAPWNRPPLPTYAAALAQSGVGTGDVEDNAIAVPPPPAYGHTRGSTLLLSGFMSDTLRVERHAALDRVRQAGNRGSGRSLRASWMTQDSRPVSYMSRDEEWEERSDRIRAVRLEETLARLEDARVRD</sequence>
<keyword evidence="2" id="KW-1133">Transmembrane helix</keyword>
<dbReference type="OrthoDB" id="2596855at2759"/>
<keyword evidence="2" id="KW-0472">Membrane</keyword>
<feature type="transmembrane region" description="Helical" evidence="2">
    <location>
        <begin position="186"/>
        <end position="207"/>
    </location>
</feature>
<accession>A0A9P3GPX1</accession>
<keyword evidence="4" id="KW-1185">Reference proteome</keyword>
<reference evidence="3 4" key="1">
    <citation type="submission" date="2021-08" db="EMBL/GenBank/DDBJ databases">
        <title>Draft Genome Sequence of Phanerochaete sordida strain YK-624.</title>
        <authorList>
            <person name="Mori T."/>
            <person name="Dohra H."/>
            <person name="Suzuki T."/>
            <person name="Kawagishi H."/>
            <person name="Hirai H."/>
        </authorList>
    </citation>
    <scope>NUCLEOTIDE SEQUENCE [LARGE SCALE GENOMIC DNA]</scope>
    <source>
        <strain evidence="3 4">YK-624</strain>
    </source>
</reference>
<protein>
    <submittedName>
        <fullName evidence="3">Uncharacterized protein</fullName>
    </submittedName>
</protein>
<evidence type="ECO:0000313" key="4">
    <source>
        <dbReference type="Proteomes" id="UP000703269"/>
    </source>
</evidence>
<feature type="region of interest" description="Disordered" evidence="1">
    <location>
        <begin position="1"/>
        <end position="119"/>
    </location>
</feature>
<dbReference type="Proteomes" id="UP000703269">
    <property type="component" value="Unassembled WGS sequence"/>
</dbReference>
<dbReference type="EMBL" id="BPQB01000098">
    <property type="protein sequence ID" value="GJE99006.1"/>
    <property type="molecule type" value="Genomic_DNA"/>
</dbReference>
<feature type="compositionally biased region" description="Polar residues" evidence="1">
    <location>
        <begin position="94"/>
        <end position="114"/>
    </location>
</feature>